<proteinExistence type="predicted"/>
<dbReference type="EMBL" id="BAABLK010000024">
    <property type="protein sequence ID" value="GAA5226905.1"/>
    <property type="molecule type" value="Genomic_DNA"/>
</dbReference>
<feature type="domain" description="Transposase IS204/IS1001/IS1096/IS1165 zinc-finger" evidence="1">
    <location>
        <begin position="55"/>
        <end position="100"/>
    </location>
</feature>
<evidence type="ECO:0000313" key="2">
    <source>
        <dbReference type="EMBL" id="GAA5226905.1"/>
    </source>
</evidence>
<evidence type="ECO:0000313" key="3">
    <source>
        <dbReference type="Proteomes" id="UP001501257"/>
    </source>
</evidence>
<evidence type="ECO:0000259" key="1">
    <source>
        <dbReference type="Pfam" id="PF14690"/>
    </source>
</evidence>
<dbReference type="Proteomes" id="UP001501257">
    <property type="component" value="Unassembled WGS sequence"/>
</dbReference>
<sequence>MTVKEQKPRPENGVQKTSTWATMLGVEKTRVQDLDFDEETSAFIATVSPLKSMRNRCGICSRRCPRYDRGEGPRRWRTLDLGTFPTYLLAEAPRVRCPKHGVTVTAVPWARHQVRPYTAL</sequence>
<protein>
    <recommendedName>
        <fullName evidence="1">Transposase IS204/IS1001/IS1096/IS1165 zinc-finger domain-containing protein</fullName>
    </recommendedName>
</protein>
<gene>
    <name evidence="2" type="ORF">GCM10025778_14380</name>
</gene>
<dbReference type="Pfam" id="PF14690">
    <property type="entry name" value="Zn_ribbon_ISL3"/>
    <property type="match status" value="1"/>
</dbReference>
<dbReference type="InterPro" id="IPR029261">
    <property type="entry name" value="Transposase_Znf"/>
</dbReference>
<keyword evidence="3" id="KW-1185">Reference proteome</keyword>
<name>A0ABP9TL50_9MICC</name>
<organism evidence="2 3">
    <name type="scientific">Paeniglutamicibacter antarcticus</name>
    <dbReference type="NCBI Taxonomy" id="494023"/>
    <lineage>
        <taxon>Bacteria</taxon>
        <taxon>Bacillati</taxon>
        <taxon>Actinomycetota</taxon>
        <taxon>Actinomycetes</taxon>
        <taxon>Micrococcales</taxon>
        <taxon>Micrococcaceae</taxon>
        <taxon>Paeniglutamicibacter</taxon>
    </lineage>
</organism>
<reference evidence="3" key="1">
    <citation type="journal article" date="2019" name="Int. J. Syst. Evol. Microbiol.">
        <title>The Global Catalogue of Microorganisms (GCM) 10K type strain sequencing project: providing services to taxonomists for standard genome sequencing and annotation.</title>
        <authorList>
            <consortium name="The Broad Institute Genomics Platform"/>
            <consortium name="The Broad Institute Genome Sequencing Center for Infectious Disease"/>
            <person name="Wu L."/>
            <person name="Ma J."/>
        </authorList>
    </citation>
    <scope>NUCLEOTIDE SEQUENCE [LARGE SCALE GENOMIC DNA]</scope>
    <source>
        <strain evidence="3">JCM 18952</strain>
    </source>
</reference>
<comment type="caution">
    <text evidence="2">The sequence shown here is derived from an EMBL/GenBank/DDBJ whole genome shotgun (WGS) entry which is preliminary data.</text>
</comment>
<accession>A0ABP9TL50</accession>